<dbReference type="CDD" id="cd00405">
    <property type="entry name" value="PRAI"/>
    <property type="match status" value="1"/>
</dbReference>
<evidence type="ECO:0000256" key="9">
    <source>
        <dbReference type="HAMAP-Rule" id="MF_00135"/>
    </source>
</evidence>
<dbReference type="SUPFAM" id="SSF51366">
    <property type="entry name" value="Ribulose-phoshate binding barrel"/>
    <property type="match status" value="1"/>
</dbReference>
<dbReference type="PANTHER" id="PTHR42894:SF1">
    <property type="entry name" value="N-(5'-PHOSPHORIBOSYL)ANTHRANILATE ISOMERASE"/>
    <property type="match status" value="1"/>
</dbReference>
<evidence type="ECO:0000256" key="1">
    <source>
        <dbReference type="ARBA" id="ARBA00001164"/>
    </source>
</evidence>
<feature type="domain" description="N-(5'phosphoribosyl) anthranilate isomerase (PRAI)" evidence="10">
    <location>
        <begin position="13"/>
        <end position="213"/>
    </location>
</feature>
<gene>
    <name evidence="9" type="primary">trpF</name>
    <name evidence="11" type="ORF">DN92_05315</name>
</gene>
<dbReference type="UniPathway" id="UPA00035">
    <property type="reaction ID" value="UER00042"/>
</dbReference>
<dbReference type="InterPro" id="IPR013785">
    <property type="entry name" value="Aldolase_TIM"/>
</dbReference>
<dbReference type="Pfam" id="PF00697">
    <property type="entry name" value="PRAI"/>
    <property type="match status" value="1"/>
</dbReference>
<proteinExistence type="inferred from homology"/>
<dbReference type="Gene3D" id="3.20.20.70">
    <property type="entry name" value="Aldolase class I"/>
    <property type="match status" value="1"/>
</dbReference>
<protein>
    <recommendedName>
        <fullName evidence="4 9">N-(5'-phosphoribosyl)anthranilate isomerase</fullName>
        <shortName evidence="9">PRAI</shortName>
        <ecNumber evidence="3 9">5.3.1.24</ecNumber>
    </recommendedName>
</protein>
<evidence type="ECO:0000259" key="10">
    <source>
        <dbReference type="Pfam" id="PF00697"/>
    </source>
</evidence>
<evidence type="ECO:0000313" key="11">
    <source>
        <dbReference type="EMBL" id="QKM60510.1"/>
    </source>
</evidence>
<accession>A0A6M9PCT0</accession>
<evidence type="ECO:0000256" key="4">
    <source>
        <dbReference type="ARBA" id="ARBA00022272"/>
    </source>
</evidence>
<keyword evidence="7 9" id="KW-0057">Aromatic amino acid biosynthesis</keyword>
<evidence type="ECO:0000256" key="6">
    <source>
        <dbReference type="ARBA" id="ARBA00022822"/>
    </source>
</evidence>
<dbReference type="GO" id="GO:0004640">
    <property type="term" value="F:phosphoribosylanthranilate isomerase activity"/>
    <property type="evidence" value="ECO:0007669"/>
    <property type="project" value="UniProtKB-UniRule"/>
</dbReference>
<keyword evidence="8 9" id="KW-0413">Isomerase</keyword>
<reference evidence="11 12" key="1">
    <citation type="submission" date="2018-04" db="EMBL/GenBank/DDBJ databases">
        <title>Polynucleobacter sp. UK-Long2-W17 genome.</title>
        <authorList>
            <person name="Hahn M.W."/>
        </authorList>
    </citation>
    <scope>NUCLEOTIDE SEQUENCE [LARGE SCALE GENOMIC DNA]</scope>
    <source>
        <strain evidence="11 12">UK-Long2-W17</strain>
    </source>
</reference>
<evidence type="ECO:0000256" key="5">
    <source>
        <dbReference type="ARBA" id="ARBA00022605"/>
    </source>
</evidence>
<sequence>MSLLTNSPGHTRVKICGLKSPADTDAAVAAGADAIGFVFYPPSPRSVSPNIAASLISRLPAGVDAVGLVVNATDAEFEAIRAAASITLWQFHGDESPADCQRLAAGQPWMKAARVGPDFAFDDFSLQYSQANAFLLDALVEGYGGGGVPFDWSGIPQAWISANAPRVVLSGGLNVHNVGEAIARLHPCAVDVSSGVEISKGVKDHALMKEFIEAVRAADAHTLPSSFAATN</sequence>
<dbReference type="PANTHER" id="PTHR42894">
    <property type="entry name" value="N-(5'-PHOSPHORIBOSYL)ANTHRANILATE ISOMERASE"/>
    <property type="match status" value="1"/>
</dbReference>
<dbReference type="KEGG" id="pard:DN92_05315"/>
<dbReference type="NCBIfam" id="NF002299">
    <property type="entry name" value="PRK01222.1-6"/>
    <property type="match status" value="1"/>
</dbReference>
<evidence type="ECO:0000256" key="8">
    <source>
        <dbReference type="ARBA" id="ARBA00023235"/>
    </source>
</evidence>
<comment type="pathway">
    <text evidence="2 9">Amino-acid biosynthesis; L-tryptophan biosynthesis; L-tryptophan from chorismate: step 3/5.</text>
</comment>
<dbReference type="Proteomes" id="UP000501090">
    <property type="component" value="Chromosome"/>
</dbReference>
<evidence type="ECO:0000256" key="7">
    <source>
        <dbReference type="ARBA" id="ARBA00023141"/>
    </source>
</evidence>
<keyword evidence="12" id="KW-1185">Reference proteome</keyword>
<keyword evidence="6 9" id="KW-0822">Tryptophan biosynthesis</keyword>
<dbReference type="AlphaFoldDB" id="A0A6M9PCT0"/>
<dbReference type="EMBL" id="CP028940">
    <property type="protein sequence ID" value="QKM60510.1"/>
    <property type="molecule type" value="Genomic_DNA"/>
</dbReference>
<evidence type="ECO:0000256" key="3">
    <source>
        <dbReference type="ARBA" id="ARBA00012572"/>
    </source>
</evidence>
<comment type="catalytic activity">
    <reaction evidence="1 9">
        <text>N-(5-phospho-beta-D-ribosyl)anthranilate = 1-(2-carboxyphenylamino)-1-deoxy-D-ribulose 5-phosphate</text>
        <dbReference type="Rhea" id="RHEA:21540"/>
        <dbReference type="ChEBI" id="CHEBI:18277"/>
        <dbReference type="ChEBI" id="CHEBI:58613"/>
        <dbReference type="EC" id="5.3.1.24"/>
    </reaction>
</comment>
<dbReference type="InterPro" id="IPR001240">
    <property type="entry name" value="PRAI_dom"/>
</dbReference>
<name>A0A6M9PCT0_9BURK</name>
<dbReference type="HAMAP" id="MF_00135">
    <property type="entry name" value="PRAI"/>
    <property type="match status" value="1"/>
</dbReference>
<dbReference type="InterPro" id="IPR011060">
    <property type="entry name" value="RibuloseP-bd_barrel"/>
</dbReference>
<dbReference type="InterPro" id="IPR044643">
    <property type="entry name" value="TrpF_fam"/>
</dbReference>
<keyword evidence="5 9" id="KW-0028">Amino-acid biosynthesis</keyword>
<organism evidence="11 12">
    <name type="scientific">Polynucleobacter arcticus</name>
    <dbReference type="NCBI Taxonomy" id="1743165"/>
    <lineage>
        <taxon>Bacteria</taxon>
        <taxon>Pseudomonadati</taxon>
        <taxon>Pseudomonadota</taxon>
        <taxon>Betaproteobacteria</taxon>
        <taxon>Burkholderiales</taxon>
        <taxon>Burkholderiaceae</taxon>
        <taxon>Polynucleobacter</taxon>
    </lineage>
</organism>
<evidence type="ECO:0000256" key="2">
    <source>
        <dbReference type="ARBA" id="ARBA00004664"/>
    </source>
</evidence>
<dbReference type="GO" id="GO:0000162">
    <property type="term" value="P:L-tryptophan biosynthetic process"/>
    <property type="evidence" value="ECO:0007669"/>
    <property type="project" value="UniProtKB-UniRule"/>
</dbReference>
<dbReference type="RefSeq" id="WP_173960271.1">
    <property type="nucleotide sequence ID" value="NZ_CBCSCC010000002.1"/>
</dbReference>
<dbReference type="EC" id="5.3.1.24" evidence="3 9"/>
<evidence type="ECO:0000313" key="12">
    <source>
        <dbReference type="Proteomes" id="UP000501090"/>
    </source>
</evidence>
<comment type="similarity">
    <text evidence="9">Belongs to the TrpF family.</text>
</comment>